<dbReference type="PROSITE" id="PS50930">
    <property type="entry name" value="HTH_LYTTR"/>
    <property type="match status" value="1"/>
</dbReference>
<evidence type="ECO:0000259" key="4">
    <source>
        <dbReference type="PROSITE" id="PS50930"/>
    </source>
</evidence>
<dbReference type="Gene3D" id="3.40.50.2300">
    <property type="match status" value="1"/>
</dbReference>
<dbReference type="EMBL" id="JACHCB010000018">
    <property type="protein sequence ID" value="MBB6112407.1"/>
    <property type="molecule type" value="Genomic_DNA"/>
</dbReference>
<reference evidence="5 6" key="1">
    <citation type="submission" date="2020-08" db="EMBL/GenBank/DDBJ databases">
        <title>Genomic Encyclopedia of Type Strains, Phase IV (KMG-V): Genome sequencing to study the core and pangenomes of soil and plant-associated prokaryotes.</title>
        <authorList>
            <person name="Whitman W."/>
        </authorList>
    </citation>
    <scope>NUCLEOTIDE SEQUENCE [LARGE SCALE GENOMIC DNA]</scope>
    <source>
        <strain evidence="5 6">ANJLi2</strain>
    </source>
</reference>
<dbReference type="PANTHER" id="PTHR48111">
    <property type="entry name" value="REGULATOR OF RPOS"/>
    <property type="match status" value="1"/>
</dbReference>
<dbReference type="InterPro" id="IPR007492">
    <property type="entry name" value="LytTR_DNA-bd_dom"/>
</dbReference>
<evidence type="ECO:0000259" key="3">
    <source>
        <dbReference type="PROSITE" id="PS50110"/>
    </source>
</evidence>
<dbReference type="Proteomes" id="UP000541583">
    <property type="component" value="Unassembled WGS sequence"/>
</dbReference>
<dbReference type="SUPFAM" id="SSF52172">
    <property type="entry name" value="CheY-like"/>
    <property type="match status" value="1"/>
</dbReference>
<proteinExistence type="predicted"/>
<feature type="domain" description="Response regulatory" evidence="3">
    <location>
        <begin position="3"/>
        <end position="114"/>
    </location>
</feature>
<dbReference type="Pfam" id="PF00072">
    <property type="entry name" value="Response_reg"/>
    <property type="match status" value="1"/>
</dbReference>
<dbReference type="PANTHER" id="PTHR48111:SF17">
    <property type="entry name" value="TRANSCRIPTIONAL REGULATORY PROTEIN YPDB"/>
    <property type="match status" value="1"/>
</dbReference>
<comment type="caution">
    <text evidence="5">The sequence shown here is derived from an EMBL/GenBank/DDBJ whole genome shotgun (WGS) entry which is preliminary data.</text>
</comment>
<keyword evidence="1 5" id="KW-0238">DNA-binding</keyword>
<feature type="modified residue" description="4-aspartylphosphate" evidence="2">
    <location>
        <position position="54"/>
    </location>
</feature>
<keyword evidence="6" id="KW-1185">Reference proteome</keyword>
<evidence type="ECO:0000256" key="2">
    <source>
        <dbReference type="PROSITE-ProRule" id="PRU00169"/>
    </source>
</evidence>
<feature type="domain" description="HTH LytTR-type" evidence="4">
    <location>
        <begin position="134"/>
        <end position="234"/>
    </location>
</feature>
<dbReference type="GO" id="GO:0003677">
    <property type="term" value="F:DNA binding"/>
    <property type="evidence" value="ECO:0007669"/>
    <property type="project" value="UniProtKB-KW"/>
</dbReference>
<evidence type="ECO:0000313" key="5">
    <source>
        <dbReference type="EMBL" id="MBB6112407.1"/>
    </source>
</evidence>
<dbReference type="Gene3D" id="2.40.50.1020">
    <property type="entry name" value="LytTr DNA-binding domain"/>
    <property type="match status" value="1"/>
</dbReference>
<keyword evidence="2" id="KW-0597">Phosphoprotein</keyword>
<evidence type="ECO:0000313" key="6">
    <source>
        <dbReference type="Proteomes" id="UP000541583"/>
    </source>
</evidence>
<dbReference type="InterPro" id="IPR001789">
    <property type="entry name" value="Sig_transdc_resp-reg_receiver"/>
</dbReference>
<sequence>MMHCIIVDDEQLVRELLEDNISKILFLHLVKTCKNPLEAIEILQTEQIDLIFLDIQMPRLNGLQFLQTLNRPPLVILVTAYEKYALEGFELNVVDYVLKPFSFERFLKACNRANDLFKLQQSNKTIVPAMPEDFFVNVEYTLVKIVVADIDYIEGLKDYIKIHLSSSTKPVLTRMTIKAIEEKLPPPAFIRTHKSFLAAANKITTVKRDFVYIGQKEVPVSESYKENITRILNRLEH</sequence>
<dbReference type="Pfam" id="PF04397">
    <property type="entry name" value="LytTR"/>
    <property type="match status" value="1"/>
</dbReference>
<protein>
    <submittedName>
        <fullName evidence="5">DNA-binding LytR/AlgR family response regulator</fullName>
    </submittedName>
</protein>
<organism evidence="5 6">
    <name type="scientific">Mucilaginibacter lappiensis</name>
    <dbReference type="NCBI Taxonomy" id="354630"/>
    <lineage>
        <taxon>Bacteria</taxon>
        <taxon>Pseudomonadati</taxon>
        <taxon>Bacteroidota</taxon>
        <taxon>Sphingobacteriia</taxon>
        <taxon>Sphingobacteriales</taxon>
        <taxon>Sphingobacteriaceae</taxon>
        <taxon>Mucilaginibacter</taxon>
    </lineage>
</organism>
<dbReference type="RefSeq" id="WP_076377705.1">
    <property type="nucleotide sequence ID" value="NZ_FTMG01000018.1"/>
</dbReference>
<name>A0ABR6PRJ6_9SPHI</name>
<gene>
    <name evidence="5" type="ORF">HDF23_005182</name>
</gene>
<dbReference type="InterPro" id="IPR039420">
    <property type="entry name" value="WalR-like"/>
</dbReference>
<evidence type="ECO:0000256" key="1">
    <source>
        <dbReference type="ARBA" id="ARBA00023125"/>
    </source>
</evidence>
<dbReference type="SMART" id="SM00850">
    <property type="entry name" value="LytTR"/>
    <property type="match status" value="1"/>
</dbReference>
<accession>A0ABR6PRJ6</accession>
<dbReference type="InterPro" id="IPR011006">
    <property type="entry name" value="CheY-like_superfamily"/>
</dbReference>
<dbReference type="PROSITE" id="PS50110">
    <property type="entry name" value="RESPONSE_REGULATORY"/>
    <property type="match status" value="1"/>
</dbReference>
<dbReference type="SMART" id="SM00448">
    <property type="entry name" value="REC"/>
    <property type="match status" value="1"/>
</dbReference>